<sequence length="152" mass="16389">MSWDARNQAPRGIDLSTSSGSCRSSRAGSPMKLTEDTGHELAAPVVAQQTVVQEAPSTTPSMAPQHGENNDMMELNDQIFDRELAQLNGEAEAFDGYMEWELDTNAGSQASNAKLSSIPAKTAVDTDNDLLMPPIQAYSVQTLSQWSVSRSV</sequence>
<evidence type="ECO:0000313" key="3">
    <source>
        <dbReference type="Proteomes" id="UP000191518"/>
    </source>
</evidence>
<feature type="region of interest" description="Disordered" evidence="1">
    <location>
        <begin position="1"/>
        <end position="36"/>
    </location>
</feature>
<evidence type="ECO:0000256" key="1">
    <source>
        <dbReference type="SAM" id="MobiDB-lite"/>
    </source>
</evidence>
<organism evidence="2 3">
    <name type="scientific">Penicillium vulpinum</name>
    <dbReference type="NCBI Taxonomy" id="29845"/>
    <lineage>
        <taxon>Eukaryota</taxon>
        <taxon>Fungi</taxon>
        <taxon>Dikarya</taxon>
        <taxon>Ascomycota</taxon>
        <taxon>Pezizomycotina</taxon>
        <taxon>Eurotiomycetes</taxon>
        <taxon>Eurotiomycetidae</taxon>
        <taxon>Eurotiales</taxon>
        <taxon>Aspergillaceae</taxon>
        <taxon>Penicillium</taxon>
    </lineage>
</organism>
<gene>
    <name evidence="2" type="ORF">PENVUL_c001G01201</name>
</gene>
<dbReference type="AlphaFoldDB" id="A0A1V6SFU0"/>
<protein>
    <submittedName>
        <fullName evidence="2">Uncharacterized protein</fullName>
    </submittedName>
</protein>
<accession>A0A1V6SFU0</accession>
<keyword evidence="3" id="KW-1185">Reference proteome</keyword>
<dbReference type="EMBL" id="MDYP01000001">
    <property type="protein sequence ID" value="OQE12640.1"/>
    <property type="molecule type" value="Genomic_DNA"/>
</dbReference>
<name>A0A1V6SFU0_9EURO</name>
<dbReference type="Proteomes" id="UP000191518">
    <property type="component" value="Unassembled WGS sequence"/>
</dbReference>
<reference evidence="3" key="1">
    <citation type="journal article" date="2017" name="Nat. Microbiol.">
        <title>Global analysis of biosynthetic gene clusters reveals vast potential of secondary metabolite production in Penicillium species.</title>
        <authorList>
            <person name="Nielsen J.C."/>
            <person name="Grijseels S."/>
            <person name="Prigent S."/>
            <person name="Ji B."/>
            <person name="Dainat J."/>
            <person name="Nielsen K.F."/>
            <person name="Frisvad J.C."/>
            <person name="Workman M."/>
            <person name="Nielsen J."/>
        </authorList>
    </citation>
    <scope>NUCLEOTIDE SEQUENCE [LARGE SCALE GENOMIC DNA]</scope>
    <source>
        <strain evidence="3">IBT 29486</strain>
    </source>
</reference>
<comment type="caution">
    <text evidence="2">The sequence shown here is derived from an EMBL/GenBank/DDBJ whole genome shotgun (WGS) entry which is preliminary data.</text>
</comment>
<dbReference type="STRING" id="29845.A0A1V6SFU0"/>
<feature type="compositionally biased region" description="Low complexity" evidence="1">
    <location>
        <begin position="16"/>
        <end position="29"/>
    </location>
</feature>
<proteinExistence type="predicted"/>
<evidence type="ECO:0000313" key="2">
    <source>
        <dbReference type="EMBL" id="OQE12640.1"/>
    </source>
</evidence>